<feature type="transmembrane region" description="Helical" evidence="6">
    <location>
        <begin position="180"/>
        <end position="206"/>
    </location>
</feature>
<keyword evidence="8" id="KW-1185">Reference proteome</keyword>
<sequence length="469" mass="53199">MNISVGKKDVIWSYASMALTMIVNLFLLPLYIYFFTPDMVGLWYIFISIGSIALLFDFGFSVTFARNITYCWSGASELKKQNVSFSKSGEVNFPLLKVVLTACRLIYAVLGGIALLLMLTAGTYYVGTLVDNSSNTEVYVAWGIYATAIFLNLYYSYYISFLRGVGAITLANKSIVYARLLQMIVTVVLLLWGFGIIGASTGYLLYGLGFRLFGKRYFYQYERIGQRLRDVVDTVAVSTIDIFRTIWYNAWRDGIVSISNYVSTQATIIIASMYLNLTDTGIYSITIQLTTAVAVVASTLYNTYQPAFQNVYITKNIECLKELFSFSVTLFIVIYWIGIIGLWIIGIPLLNMIKQGFIINDAILWGAAFMQFVIYYRNCYTSYFSCTNRIIYVKSFIISSFIGLILSIVLMHYLAYGIWGLIGGTVISQLGFNSWYWLYKAHEELGISLWQSLCLGMRYTVGKLKRNYS</sequence>
<dbReference type="InterPro" id="IPR050833">
    <property type="entry name" value="Poly_Biosynth_Transport"/>
</dbReference>
<dbReference type="RefSeq" id="WP_169835167.1">
    <property type="nucleotide sequence ID" value="NZ_LT906470.1"/>
</dbReference>
<evidence type="ECO:0000313" key="7">
    <source>
        <dbReference type="EMBL" id="SNV52208.1"/>
    </source>
</evidence>
<feature type="transmembrane region" description="Helical" evidence="6">
    <location>
        <begin position="12"/>
        <end position="35"/>
    </location>
</feature>
<dbReference type="NCBIfam" id="NF041503">
    <property type="entry name" value="WZX_like"/>
    <property type="match status" value="1"/>
</dbReference>
<dbReference type="PANTHER" id="PTHR30250">
    <property type="entry name" value="PST FAMILY PREDICTED COLANIC ACID TRANSPORTER"/>
    <property type="match status" value="1"/>
</dbReference>
<keyword evidence="2" id="KW-1003">Cell membrane</keyword>
<evidence type="ECO:0008006" key="9">
    <source>
        <dbReference type="Google" id="ProtNLM"/>
    </source>
</evidence>
<dbReference type="KEGG" id="vrm:44547418_00026"/>
<dbReference type="Proteomes" id="UP000214973">
    <property type="component" value="Chromosome 1"/>
</dbReference>
<evidence type="ECO:0000256" key="5">
    <source>
        <dbReference type="ARBA" id="ARBA00023136"/>
    </source>
</evidence>
<gene>
    <name evidence="7" type="ORF">SAMEA44547418_00026</name>
</gene>
<proteinExistence type="predicted"/>
<feature type="transmembrane region" description="Helical" evidence="6">
    <location>
        <begin position="139"/>
        <end position="159"/>
    </location>
</feature>
<dbReference type="InterPro" id="IPR048122">
    <property type="entry name" value="WZX-like"/>
</dbReference>
<keyword evidence="5 6" id="KW-0472">Membrane</keyword>
<dbReference type="GO" id="GO:0005886">
    <property type="term" value="C:plasma membrane"/>
    <property type="evidence" value="ECO:0007669"/>
    <property type="project" value="UniProtKB-SubCell"/>
</dbReference>
<evidence type="ECO:0000256" key="1">
    <source>
        <dbReference type="ARBA" id="ARBA00004651"/>
    </source>
</evidence>
<evidence type="ECO:0000313" key="8">
    <source>
        <dbReference type="Proteomes" id="UP000214973"/>
    </source>
</evidence>
<keyword evidence="3 6" id="KW-0812">Transmembrane</keyword>
<feature type="transmembrane region" description="Helical" evidence="6">
    <location>
        <begin position="416"/>
        <end position="438"/>
    </location>
</feature>
<organism evidence="7 8">
    <name type="scientific">Veillonella rodentium</name>
    <dbReference type="NCBI Taxonomy" id="248315"/>
    <lineage>
        <taxon>Bacteria</taxon>
        <taxon>Bacillati</taxon>
        <taxon>Bacillota</taxon>
        <taxon>Negativicutes</taxon>
        <taxon>Veillonellales</taxon>
        <taxon>Veillonellaceae</taxon>
        <taxon>Veillonella</taxon>
    </lineage>
</organism>
<evidence type="ECO:0000256" key="6">
    <source>
        <dbReference type="SAM" id="Phobius"/>
    </source>
</evidence>
<evidence type="ECO:0000256" key="2">
    <source>
        <dbReference type="ARBA" id="ARBA00022475"/>
    </source>
</evidence>
<feature type="transmembrane region" description="Helical" evidence="6">
    <location>
        <begin position="105"/>
        <end position="127"/>
    </location>
</feature>
<protein>
    <recommendedName>
        <fullName evidence="9">Polysaccharide biosynthesis protein</fullName>
    </recommendedName>
</protein>
<dbReference type="AlphaFoldDB" id="A0A239Y1Z7"/>
<dbReference type="PANTHER" id="PTHR30250:SF26">
    <property type="entry name" value="PSMA PROTEIN"/>
    <property type="match status" value="1"/>
</dbReference>
<feature type="transmembrane region" description="Helical" evidence="6">
    <location>
        <begin position="41"/>
        <end position="60"/>
    </location>
</feature>
<evidence type="ECO:0000256" key="4">
    <source>
        <dbReference type="ARBA" id="ARBA00022989"/>
    </source>
</evidence>
<feature type="transmembrane region" description="Helical" evidence="6">
    <location>
        <begin position="357"/>
        <end position="378"/>
    </location>
</feature>
<feature type="transmembrane region" description="Helical" evidence="6">
    <location>
        <begin position="282"/>
        <end position="302"/>
    </location>
</feature>
<reference evidence="7 8" key="1">
    <citation type="submission" date="2017-06" db="EMBL/GenBank/DDBJ databases">
        <authorList>
            <consortium name="Pathogen Informatics"/>
        </authorList>
    </citation>
    <scope>NUCLEOTIDE SEQUENCE [LARGE SCALE GENOMIC DNA]</scope>
    <source>
        <strain evidence="7 8">NCTC12018</strain>
    </source>
</reference>
<name>A0A239Y1Z7_9FIRM</name>
<dbReference type="EMBL" id="LT906470">
    <property type="protein sequence ID" value="SNV52208.1"/>
    <property type="molecule type" value="Genomic_DNA"/>
</dbReference>
<keyword evidence="4 6" id="KW-1133">Transmembrane helix</keyword>
<feature type="transmembrane region" description="Helical" evidence="6">
    <location>
        <begin position="390"/>
        <end position="410"/>
    </location>
</feature>
<evidence type="ECO:0000256" key="3">
    <source>
        <dbReference type="ARBA" id="ARBA00022692"/>
    </source>
</evidence>
<comment type="subcellular location">
    <subcellularLocation>
        <location evidence="1">Cell membrane</location>
        <topology evidence="1">Multi-pass membrane protein</topology>
    </subcellularLocation>
</comment>
<feature type="transmembrane region" description="Helical" evidence="6">
    <location>
        <begin position="323"/>
        <end position="345"/>
    </location>
</feature>
<accession>A0A239Y1Z7</accession>